<dbReference type="Gene3D" id="3.80.10.10">
    <property type="entry name" value="Ribonuclease Inhibitor"/>
    <property type="match status" value="6"/>
</dbReference>
<keyword evidence="1" id="KW-0433">Leucine-rich repeat</keyword>
<feature type="compositionally biased region" description="Polar residues" evidence="4">
    <location>
        <begin position="982"/>
        <end position="994"/>
    </location>
</feature>
<dbReference type="InterPro" id="IPR032675">
    <property type="entry name" value="LRR_dom_sf"/>
</dbReference>
<evidence type="ECO:0000256" key="2">
    <source>
        <dbReference type="ARBA" id="ARBA00022729"/>
    </source>
</evidence>
<evidence type="ECO:0000256" key="3">
    <source>
        <dbReference type="ARBA" id="ARBA00022737"/>
    </source>
</evidence>
<evidence type="ECO:0000256" key="5">
    <source>
        <dbReference type="SAM" id="SignalP"/>
    </source>
</evidence>
<dbReference type="PANTHER" id="PTHR24366">
    <property type="entry name" value="IG(IMMUNOGLOBULIN) AND LRR(LEUCINE RICH REPEAT) DOMAINS"/>
    <property type="match status" value="1"/>
</dbReference>
<dbReference type="SUPFAM" id="SSF52058">
    <property type="entry name" value="L domain-like"/>
    <property type="match status" value="4"/>
</dbReference>
<dbReference type="InterPro" id="IPR003591">
    <property type="entry name" value="Leu-rich_rpt_typical-subtyp"/>
</dbReference>
<evidence type="ECO:0000256" key="4">
    <source>
        <dbReference type="SAM" id="MobiDB-lite"/>
    </source>
</evidence>
<dbReference type="SMART" id="SM00369">
    <property type="entry name" value="LRR_TYP"/>
    <property type="match status" value="24"/>
</dbReference>
<evidence type="ECO:0000313" key="7">
    <source>
        <dbReference type="Proteomes" id="UP001461498"/>
    </source>
</evidence>
<dbReference type="InterPro" id="IPR001611">
    <property type="entry name" value="Leu-rich_rpt"/>
</dbReference>
<comment type="caution">
    <text evidence="6">The sequence shown here is derived from an EMBL/GenBank/DDBJ whole genome shotgun (WGS) entry which is preliminary data.</text>
</comment>
<dbReference type="EMBL" id="JAPXFL010000002">
    <property type="protein sequence ID" value="KAK9510466.1"/>
    <property type="molecule type" value="Genomic_DNA"/>
</dbReference>
<dbReference type="Proteomes" id="UP001461498">
    <property type="component" value="Unassembled WGS sequence"/>
</dbReference>
<name>A0AAW1DI10_9HEMI</name>
<keyword evidence="7" id="KW-1185">Reference proteome</keyword>
<keyword evidence="3" id="KW-0677">Repeat</keyword>
<dbReference type="PROSITE" id="PS51450">
    <property type="entry name" value="LRR"/>
    <property type="match status" value="5"/>
</dbReference>
<proteinExistence type="predicted"/>
<feature type="signal peptide" evidence="5">
    <location>
        <begin position="1"/>
        <end position="22"/>
    </location>
</feature>
<sequence length="1417" mass="158206">MRLSYWGTLAPRLLVILTAALASCPPPNSIKPCVCTTRAEELQIWCSHSELTPILAALKSVGTQVIRPVDELIIENNEMTALPGRAFTPLQVVRLMLRDNKLERVAANWLAGMEDTLLEVFIVEHELRSLPEESLETMVKLEAITLKAGHLNRIPNMANLPKLRYIHTELPSLTELTPGRINNLESLETLQIIGSPGLKTLEASVLQDLPRLVIANFTGCGINWIHPRAMTRLPSLKELSFSKNNIVDAGDVGRSIRELPHLTTLRLDENQIDALRETSFVDIPPLKEIYLNNNKITEVQRGAFHRLPELKKLDLSGNQIRRIFPEFYLQSYESRIEEISLLQNEIDHIMALTITLDTLPRLKFLDMSDNKLQEIMFGAMRGHPTLERLHLNNNNLKRVVREAFTAMPALRELRLRNNSLSNYLEMPLWNLPSLKGLDLSNNEFRRLDRRVLANLPSLRRLDVSRNRLVVVDPASFLGTPALEHVNLSHNAIDIITPQTFPHLERLFDVDISNNRLATIVPGLPRGVEYLYMAKNLISLLPRAPSPDLLLPALRLLDLNGNKLHTLPPESFISIPLLRKLSLGGNLIQKIDERCLEGLGRLEYLDLHDNRITQLHPDAFRDLRRLQELNLKSNRLDKLQPELLKENKALRIVDLSNNQLTNIEPNSLDQNRELREVCISHNSLSTFPDAVRPLPALETLDLSYNRIYQLVRPLSDMKSLSSLNLSKNKLQTLIDGTFSNMDNLTVLDIHSNDIQYLTPHVVRSNPSLVSLNLAKNKLSTVPSAAFSDLPQLTEVELQENQLIQLASDSFLGVPNLLLLNLSHNLLTGLDRAGLHGLKSMEILDLSHNKVSRLNSPSLPQLDSLIQLKMDGNRLCTIQGSPFSKMSHLRFLSLRNNKLVSVSETALQPLRTTIYQLDIEGNPLKCSCGLYWLNKWSKDNGPYQGPRCMDGTEFVNYRRSRQNCPEPKFADPLCDEPNSPPNRPTQQLVSTGQNEPNLRPLPEESDLFYEDYVEIDENNSKPDNIVAGSSTVAPQIVQSNTGGGGGAAMSHFVPGDTPTLYAKPGDDTKNNKPKTTYTIFGMPLPSLNLGNFWGSSRNNDGRSRFPGVSRGRVQQVPSPTKVEDGFRPMLTDSGGFRPIFNPYENITENRLKKVNTIGNSKDWQTTTSKTIIAANVIRPVVNVPDQSAQLTGNVYEQKKLGSIEGSSNVHSVLHDNRFNPGEIETTTILPVLVESSSEEAQTILPLQSILSTKSSVTTSLSFREVYVEDASEIWETPLVTSTTTPSSTVLPSSIKSNGGPSPLSGFLAPGGQLPPVRPPVGRPIITKVAQPQNLPMPIAEEIQGPQPTYKNGNYHVQEKSVKNQSIDWYYKNYNNTNLKPYVGPVLPAGAAYGGRSLACQNLSHSNLLLLLVSAYLVLN</sequence>
<dbReference type="PRINTS" id="PR00019">
    <property type="entry name" value="LEURICHRPT"/>
</dbReference>
<reference evidence="6 7" key="1">
    <citation type="submission" date="2022-12" db="EMBL/GenBank/DDBJ databases">
        <title>Chromosome-level genome assembly of true bugs.</title>
        <authorList>
            <person name="Ma L."/>
            <person name="Li H."/>
        </authorList>
    </citation>
    <scope>NUCLEOTIDE SEQUENCE [LARGE SCALE GENOMIC DNA]</scope>
    <source>
        <strain evidence="6">Lab_2022b</strain>
    </source>
</reference>
<feature type="chain" id="PRO_5043587087" evidence="5">
    <location>
        <begin position="23"/>
        <end position="1417"/>
    </location>
</feature>
<dbReference type="PROSITE" id="PS51257">
    <property type="entry name" value="PROKAR_LIPOPROTEIN"/>
    <property type="match status" value="1"/>
</dbReference>
<dbReference type="Pfam" id="PF13855">
    <property type="entry name" value="LRR_8"/>
    <property type="match status" value="7"/>
</dbReference>
<dbReference type="SMART" id="SM00365">
    <property type="entry name" value="LRR_SD22"/>
    <property type="match status" value="8"/>
</dbReference>
<accession>A0AAW1DI10</accession>
<gene>
    <name evidence="6" type="ORF">O3M35_005248</name>
</gene>
<evidence type="ECO:0000256" key="1">
    <source>
        <dbReference type="ARBA" id="ARBA00022614"/>
    </source>
</evidence>
<dbReference type="PANTHER" id="PTHR24366:SF161">
    <property type="entry name" value="TIR DOMAIN-CONTAINING PROTEIN"/>
    <property type="match status" value="1"/>
</dbReference>
<protein>
    <submittedName>
        <fullName evidence="6">Uncharacterized protein</fullName>
    </submittedName>
</protein>
<organism evidence="6 7">
    <name type="scientific">Rhynocoris fuscipes</name>
    <dbReference type="NCBI Taxonomy" id="488301"/>
    <lineage>
        <taxon>Eukaryota</taxon>
        <taxon>Metazoa</taxon>
        <taxon>Ecdysozoa</taxon>
        <taxon>Arthropoda</taxon>
        <taxon>Hexapoda</taxon>
        <taxon>Insecta</taxon>
        <taxon>Pterygota</taxon>
        <taxon>Neoptera</taxon>
        <taxon>Paraneoptera</taxon>
        <taxon>Hemiptera</taxon>
        <taxon>Heteroptera</taxon>
        <taxon>Panheteroptera</taxon>
        <taxon>Cimicomorpha</taxon>
        <taxon>Reduviidae</taxon>
        <taxon>Harpactorinae</taxon>
        <taxon>Harpactorini</taxon>
        <taxon>Rhynocoris</taxon>
    </lineage>
</organism>
<dbReference type="SMART" id="SM00364">
    <property type="entry name" value="LRR_BAC"/>
    <property type="match status" value="10"/>
</dbReference>
<feature type="region of interest" description="Disordered" evidence="4">
    <location>
        <begin position="965"/>
        <end position="999"/>
    </location>
</feature>
<keyword evidence="2 5" id="KW-0732">Signal</keyword>
<evidence type="ECO:0000313" key="6">
    <source>
        <dbReference type="EMBL" id="KAK9510466.1"/>
    </source>
</evidence>
<feature type="region of interest" description="Disordered" evidence="4">
    <location>
        <begin position="1096"/>
        <end position="1127"/>
    </location>
</feature>